<sequence length="101" mass="11806">MPVYVFVYTRCLREWRESCFELFRGADLQSLNSPASRMEITIVENPGLEQRIDWVMRQYVETIIQYLARGGDRANAQMNMTERGVPVHVQERVFQGHAALQ</sequence>
<evidence type="ECO:0000313" key="1">
    <source>
        <dbReference type="EMBL" id="SIQ40938.1"/>
    </source>
</evidence>
<evidence type="ECO:0000313" key="2">
    <source>
        <dbReference type="Proteomes" id="UP000186819"/>
    </source>
</evidence>
<keyword evidence="2" id="KW-1185">Reference proteome</keyword>
<dbReference type="AlphaFoldDB" id="A0A1N6SIJ1"/>
<gene>
    <name evidence="1" type="ORF">SAMN05421829_104109</name>
</gene>
<reference evidence="2" key="1">
    <citation type="submission" date="2017-01" db="EMBL/GenBank/DDBJ databases">
        <authorList>
            <person name="Varghese N."/>
            <person name="Submissions S."/>
        </authorList>
    </citation>
    <scope>NUCLEOTIDE SEQUENCE [LARGE SCALE GENOMIC DNA]</scope>
    <source>
        <strain evidence="2">ATCC 51758</strain>
    </source>
</reference>
<dbReference type="EMBL" id="FTMD01000004">
    <property type="protein sequence ID" value="SIQ40938.1"/>
    <property type="molecule type" value="Genomic_DNA"/>
</dbReference>
<dbReference type="Proteomes" id="UP000186819">
    <property type="component" value="Unassembled WGS sequence"/>
</dbReference>
<organism evidence="1 2">
    <name type="scientific">Aromatoleum tolulyticum</name>
    <dbReference type="NCBI Taxonomy" id="34027"/>
    <lineage>
        <taxon>Bacteria</taxon>
        <taxon>Pseudomonadati</taxon>
        <taxon>Pseudomonadota</taxon>
        <taxon>Betaproteobacteria</taxon>
        <taxon>Rhodocyclales</taxon>
        <taxon>Rhodocyclaceae</taxon>
        <taxon>Aromatoleum</taxon>
    </lineage>
</organism>
<proteinExistence type="predicted"/>
<protein>
    <submittedName>
        <fullName evidence="1">Uncharacterized protein</fullName>
    </submittedName>
</protein>
<accession>A0A1N6SIJ1</accession>
<name>A0A1N6SIJ1_9RHOO</name>